<name>A0ABX3IKC5_9BACT</name>
<dbReference type="PIRSF" id="PIRSF005261">
    <property type="entry name" value="Heat_shock_Hsp33"/>
    <property type="match status" value="1"/>
</dbReference>
<keyword evidence="3" id="KW-1015">Disulfide bond</keyword>
<evidence type="ECO:0000313" key="6">
    <source>
        <dbReference type="EMBL" id="ONN27641.1"/>
    </source>
</evidence>
<evidence type="ECO:0000256" key="1">
    <source>
        <dbReference type="ARBA" id="ARBA00022490"/>
    </source>
</evidence>
<keyword evidence="1" id="KW-0963">Cytoplasm</keyword>
<dbReference type="Gene3D" id="3.55.30.10">
    <property type="entry name" value="Hsp33 domain"/>
    <property type="match status" value="1"/>
</dbReference>
<dbReference type="Gene3D" id="3.90.1280.10">
    <property type="entry name" value="HSP33 redox switch-like"/>
    <property type="match status" value="1"/>
</dbReference>
<evidence type="ECO:0000256" key="3">
    <source>
        <dbReference type="ARBA" id="ARBA00023157"/>
    </source>
</evidence>
<dbReference type="InterPro" id="IPR016154">
    <property type="entry name" value="Heat_shock_Hsp33_C"/>
</dbReference>
<dbReference type="Pfam" id="PF01430">
    <property type="entry name" value="HSP33"/>
    <property type="match status" value="1"/>
</dbReference>
<accession>A0ABX3IKC5</accession>
<evidence type="ECO:0000256" key="4">
    <source>
        <dbReference type="ARBA" id="ARBA00023186"/>
    </source>
</evidence>
<dbReference type="NCBIfam" id="NF001033">
    <property type="entry name" value="PRK00114.1"/>
    <property type="match status" value="1"/>
</dbReference>
<dbReference type="Proteomes" id="UP000242616">
    <property type="component" value="Unassembled WGS sequence"/>
</dbReference>
<dbReference type="RefSeq" id="WP_077197966.1">
    <property type="nucleotide sequence ID" value="NZ_LBFC01000007.1"/>
</dbReference>
<dbReference type="SUPFAM" id="SSF118352">
    <property type="entry name" value="HSP33 redox switch-like"/>
    <property type="match status" value="1"/>
</dbReference>
<keyword evidence="4" id="KW-0143">Chaperone</keyword>
<keyword evidence="7" id="KW-1185">Reference proteome</keyword>
<organism evidence="6 7">
    <name type="scientific">Thermosipho affectus</name>
    <dbReference type="NCBI Taxonomy" id="660294"/>
    <lineage>
        <taxon>Bacteria</taxon>
        <taxon>Thermotogati</taxon>
        <taxon>Thermotogota</taxon>
        <taxon>Thermotogae</taxon>
        <taxon>Thermotogales</taxon>
        <taxon>Fervidobacteriaceae</taxon>
        <taxon>Thermosipho</taxon>
    </lineage>
</organism>
<gene>
    <name evidence="6" type="ORF">XJ44_02600</name>
</gene>
<dbReference type="PANTHER" id="PTHR30111:SF1">
    <property type="entry name" value="33 KDA CHAPERONIN"/>
    <property type="match status" value="1"/>
</dbReference>
<dbReference type="InterPro" id="IPR000397">
    <property type="entry name" value="Heat_shock_Hsp33"/>
</dbReference>
<dbReference type="PANTHER" id="PTHR30111">
    <property type="entry name" value="33 KDA CHAPERONIN"/>
    <property type="match status" value="1"/>
</dbReference>
<dbReference type="InterPro" id="IPR016153">
    <property type="entry name" value="Heat_shock_Hsp33_N"/>
</dbReference>
<reference evidence="6 7" key="1">
    <citation type="submission" date="2015-06" db="EMBL/GenBank/DDBJ databases">
        <title>Genome sequencing of Thermotogales isolates from hydrothermal vents.</title>
        <authorList>
            <person name="Haverkamp T.H."/>
            <person name="Kublanov I.V."/>
            <person name="Nesbo C.L."/>
        </authorList>
    </citation>
    <scope>NUCLEOTIDE SEQUENCE [LARGE SCALE GENOMIC DNA]</scope>
    <source>
        <strain evidence="7">ik275mar</strain>
    </source>
</reference>
<evidence type="ECO:0000256" key="5">
    <source>
        <dbReference type="ARBA" id="ARBA00023284"/>
    </source>
</evidence>
<evidence type="ECO:0000256" key="2">
    <source>
        <dbReference type="ARBA" id="ARBA00022833"/>
    </source>
</evidence>
<dbReference type="EMBL" id="LBFC01000007">
    <property type="protein sequence ID" value="ONN27641.1"/>
    <property type="molecule type" value="Genomic_DNA"/>
</dbReference>
<dbReference type="CDD" id="cd00498">
    <property type="entry name" value="Hsp33"/>
    <property type="match status" value="1"/>
</dbReference>
<comment type="caution">
    <text evidence="6">The sequence shown here is derived from an EMBL/GenBank/DDBJ whole genome shotgun (WGS) entry which is preliminary data.</text>
</comment>
<keyword evidence="5" id="KW-0676">Redox-active center</keyword>
<protein>
    <submittedName>
        <fullName evidence="6">Molecular chaperone Hsp33</fullName>
    </submittedName>
</protein>
<dbReference type="SUPFAM" id="SSF64397">
    <property type="entry name" value="Hsp33 domain"/>
    <property type="match status" value="1"/>
</dbReference>
<keyword evidence="2" id="KW-0862">Zinc</keyword>
<proteinExistence type="predicted"/>
<evidence type="ECO:0000313" key="7">
    <source>
        <dbReference type="Proteomes" id="UP000242616"/>
    </source>
</evidence>
<sequence>MVTNGIAYNARVRFSVIDSTNIIQEVTNKHSLSPITAVALGRLLTGVSLMIPWLSQNETLTYIVEGSNKIKYIAAQAKNNGDVRGYVTPKVVETFLNKDDKFDIKKAIGNGTLKVVKDLGLKTPYVTPSKLVSGEIAEDLAHYFATSEQIPSAIALGVLVDKNGIKRAGGIIIQILDKSLSQKSIIEIETKFKEITPITNFLENHSAIDALEYVFGDKIEKIEKHNVQFKCSCSHEKAIDSIRLLKIEELKEILEKNEDVEVECKWCSTKYIVKIPEIKKILEEKNEHLN</sequence>